<dbReference type="EnsemblMetazoa" id="GAUT038326-RA">
    <property type="protein sequence ID" value="GAUT038326-PA"/>
    <property type="gene ID" value="GAUT038326"/>
</dbReference>
<name>A0A1A9VI96_GLOAU</name>
<evidence type="ECO:0000313" key="2">
    <source>
        <dbReference type="Proteomes" id="UP000078200"/>
    </source>
</evidence>
<dbReference type="VEuPathDB" id="VectorBase:GAUT038326"/>
<evidence type="ECO:0000313" key="1">
    <source>
        <dbReference type="EnsemblMetazoa" id="GAUT038326-PA"/>
    </source>
</evidence>
<dbReference type="Proteomes" id="UP000078200">
    <property type="component" value="Unassembled WGS sequence"/>
</dbReference>
<reference evidence="1" key="1">
    <citation type="submission" date="2020-05" db="UniProtKB">
        <authorList>
            <consortium name="EnsemblMetazoa"/>
        </authorList>
    </citation>
    <scope>IDENTIFICATION</scope>
    <source>
        <strain evidence="1">TTRI</strain>
    </source>
</reference>
<protein>
    <submittedName>
        <fullName evidence="1">Uncharacterized protein</fullName>
    </submittedName>
</protein>
<proteinExistence type="predicted"/>
<organism evidence="1 2">
    <name type="scientific">Glossina austeni</name>
    <name type="common">Savannah tsetse fly</name>
    <dbReference type="NCBI Taxonomy" id="7395"/>
    <lineage>
        <taxon>Eukaryota</taxon>
        <taxon>Metazoa</taxon>
        <taxon>Ecdysozoa</taxon>
        <taxon>Arthropoda</taxon>
        <taxon>Hexapoda</taxon>
        <taxon>Insecta</taxon>
        <taxon>Pterygota</taxon>
        <taxon>Neoptera</taxon>
        <taxon>Endopterygota</taxon>
        <taxon>Diptera</taxon>
        <taxon>Brachycera</taxon>
        <taxon>Muscomorpha</taxon>
        <taxon>Hippoboscoidea</taxon>
        <taxon>Glossinidae</taxon>
        <taxon>Glossina</taxon>
    </lineage>
</organism>
<dbReference type="AlphaFoldDB" id="A0A1A9VI96"/>
<sequence>MAIKSRKSPNLWLAYEKQASWIQCQLIEELCFKQTRKSPHSRPGSNEYRRINDCVTQRFQECKTLITEVIDDKSIKRLSVSASDARFETSKPLGKSTLADCVFTKSSLRSRNDGTAFDPFAAWCRLRQRM</sequence>
<keyword evidence="2" id="KW-1185">Reference proteome</keyword>
<accession>A0A1A9VI96</accession>